<comment type="caution">
    <text evidence="1">The sequence shown here is derived from an EMBL/GenBank/DDBJ whole genome shotgun (WGS) entry which is preliminary data.</text>
</comment>
<dbReference type="InterPro" id="IPR049874">
    <property type="entry name" value="ROK_cs"/>
</dbReference>
<dbReference type="PANTHER" id="PTHR18964">
    <property type="entry name" value="ROK (REPRESSOR, ORF, KINASE) FAMILY"/>
    <property type="match status" value="1"/>
</dbReference>
<dbReference type="Pfam" id="PF00480">
    <property type="entry name" value="ROK"/>
    <property type="match status" value="1"/>
</dbReference>
<dbReference type="AlphaFoldDB" id="A0A645CI61"/>
<dbReference type="PROSITE" id="PS01125">
    <property type="entry name" value="ROK"/>
    <property type="match status" value="1"/>
</dbReference>
<dbReference type="SUPFAM" id="SSF53067">
    <property type="entry name" value="Actin-like ATPase domain"/>
    <property type="match status" value="1"/>
</dbReference>
<sequence>MKHVIAIDIGGTKTIGAIINENGELLDSIRIPTNPKLGPENLMKSLFEIIEQLRVTKEIDCIARGSAGRINTDTGEVFFASDNIPGWTGVKIKEIVESKFKIKTVVDNDCKVTGLGEEWKGSAIGKKSYVCIALGTGIGAAVKLNGELIHGCHWSAGELGHMTLYPNGRQCNCGLKGCFEQYCSGTALVKIFNEKSENKISTGYEFFDLVKDKNEIASLVLDNFIDDLVIAILSLSNIYDPEVFILGGGLIDTKCYWWDKMIDKIEKSPLTSLFVPSIVPATLGSKAAIYGAAYLGFKELNGDD</sequence>
<name>A0A645CI61_9ZZZZ</name>
<accession>A0A645CI61</accession>
<keyword evidence="1" id="KW-0808">Transferase</keyword>
<keyword evidence="1" id="KW-0418">Kinase</keyword>
<dbReference type="PANTHER" id="PTHR18964:SF149">
    <property type="entry name" value="BIFUNCTIONAL UDP-N-ACETYLGLUCOSAMINE 2-EPIMERASE_N-ACETYLMANNOSAMINE KINASE"/>
    <property type="match status" value="1"/>
</dbReference>
<dbReference type="EC" id="2.7.1.2" evidence="1"/>
<gene>
    <name evidence="1" type="primary">glkA_11</name>
    <name evidence="1" type="ORF">SDC9_123628</name>
</gene>
<organism evidence="1">
    <name type="scientific">bioreactor metagenome</name>
    <dbReference type="NCBI Taxonomy" id="1076179"/>
    <lineage>
        <taxon>unclassified sequences</taxon>
        <taxon>metagenomes</taxon>
        <taxon>ecological metagenomes</taxon>
    </lineage>
</organism>
<protein>
    <submittedName>
        <fullName evidence="1">Glucokinase</fullName>
        <ecNumber evidence="1">2.7.1.2</ecNumber>
    </submittedName>
</protein>
<reference evidence="1" key="1">
    <citation type="submission" date="2019-08" db="EMBL/GenBank/DDBJ databases">
        <authorList>
            <person name="Kucharzyk K."/>
            <person name="Murdoch R.W."/>
            <person name="Higgins S."/>
            <person name="Loffler F."/>
        </authorList>
    </citation>
    <scope>NUCLEOTIDE SEQUENCE</scope>
</reference>
<dbReference type="EMBL" id="VSSQ01027399">
    <property type="protein sequence ID" value="MPM76629.1"/>
    <property type="molecule type" value="Genomic_DNA"/>
</dbReference>
<dbReference type="Gene3D" id="3.30.420.40">
    <property type="match status" value="2"/>
</dbReference>
<dbReference type="CDD" id="cd24068">
    <property type="entry name" value="ASKHA_NBD_ROK_FnNanK-like"/>
    <property type="match status" value="1"/>
</dbReference>
<dbReference type="InterPro" id="IPR043129">
    <property type="entry name" value="ATPase_NBD"/>
</dbReference>
<evidence type="ECO:0000313" key="1">
    <source>
        <dbReference type="EMBL" id="MPM76629.1"/>
    </source>
</evidence>
<dbReference type="InterPro" id="IPR000600">
    <property type="entry name" value="ROK"/>
</dbReference>
<proteinExistence type="predicted"/>
<dbReference type="GO" id="GO:0004340">
    <property type="term" value="F:glucokinase activity"/>
    <property type="evidence" value="ECO:0007669"/>
    <property type="project" value="UniProtKB-EC"/>
</dbReference>